<keyword evidence="1" id="KW-0472">Membrane</keyword>
<proteinExistence type="predicted"/>
<dbReference type="Proteomes" id="UP000244906">
    <property type="component" value="Unassembled WGS sequence"/>
</dbReference>
<sequence length="133" mass="14637">MRSVRFFCSAWLSVVIFAVLAATIQSYTSIDCGRRAGCDGWVSLIFITSIGVGLIHAICSMGSLSISDKYFPVAAGKLLYCTQWLFSVVALSVLYLSFQSALEIALIFVSFCLYSMLAGMAYLFVVSKIQRRI</sequence>
<keyword evidence="3" id="KW-1185">Reference proteome</keyword>
<feature type="transmembrane region" description="Helical" evidence="1">
    <location>
        <begin position="78"/>
        <end position="98"/>
    </location>
</feature>
<keyword evidence="1" id="KW-1133">Transmembrane helix</keyword>
<dbReference type="EMBL" id="QDDL01000003">
    <property type="protein sequence ID" value="PVZ69573.1"/>
    <property type="molecule type" value="Genomic_DNA"/>
</dbReference>
<evidence type="ECO:0000313" key="3">
    <source>
        <dbReference type="Proteomes" id="UP000244906"/>
    </source>
</evidence>
<dbReference type="AlphaFoldDB" id="A0A2V1H0H9"/>
<organism evidence="2 3">
    <name type="scientific">Pelagibaculum spongiae</name>
    <dbReference type="NCBI Taxonomy" id="2080658"/>
    <lineage>
        <taxon>Bacteria</taxon>
        <taxon>Pseudomonadati</taxon>
        <taxon>Pseudomonadota</taxon>
        <taxon>Gammaproteobacteria</taxon>
        <taxon>Oceanospirillales</taxon>
        <taxon>Pelagibaculum</taxon>
    </lineage>
</organism>
<feature type="transmembrane region" description="Helical" evidence="1">
    <location>
        <begin position="45"/>
        <end position="66"/>
    </location>
</feature>
<evidence type="ECO:0000256" key="1">
    <source>
        <dbReference type="SAM" id="Phobius"/>
    </source>
</evidence>
<dbReference type="RefSeq" id="WP_116686908.1">
    <property type="nucleotide sequence ID" value="NZ_CAWNYD010000003.1"/>
</dbReference>
<name>A0A2V1H0H9_9GAMM</name>
<accession>A0A2V1H0H9</accession>
<gene>
    <name evidence="2" type="ORF">DC094_09660</name>
</gene>
<protein>
    <submittedName>
        <fullName evidence="2">Uncharacterized protein</fullName>
    </submittedName>
</protein>
<comment type="caution">
    <text evidence="2">The sequence shown here is derived from an EMBL/GenBank/DDBJ whole genome shotgun (WGS) entry which is preliminary data.</text>
</comment>
<reference evidence="2 3" key="1">
    <citation type="submission" date="2018-04" db="EMBL/GenBank/DDBJ databases">
        <title>Thalassorhabdus spongiae gen. nov., sp. nov., isolated from a marine sponge in South-West Iceland.</title>
        <authorList>
            <person name="Knobloch S."/>
            <person name="Daussin A."/>
            <person name="Johannsson R."/>
            <person name="Marteinsson V.T."/>
        </authorList>
    </citation>
    <scope>NUCLEOTIDE SEQUENCE [LARGE SCALE GENOMIC DNA]</scope>
    <source>
        <strain evidence="2 3">Hp12</strain>
    </source>
</reference>
<keyword evidence="1" id="KW-0812">Transmembrane</keyword>
<evidence type="ECO:0000313" key="2">
    <source>
        <dbReference type="EMBL" id="PVZ69573.1"/>
    </source>
</evidence>
<feature type="transmembrane region" description="Helical" evidence="1">
    <location>
        <begin position="104"/>
        <end position="125"/>
    </location>
</feature>